<feature type="region of interest" description="Disordered" evidence="1">
    <location>
        <begin position="74"/>
        <end position="105"/>
    </location>
</feature>
<dbReference type="Proteomes" id="UP000236754">
    <property type="component" value="Unassembled WGS sequence"/>
</dbReference>
<name>A0A1H5TM68_9ACTN</name>
<dbReference type="EMBL" id="FNVU01000001">
    <property type="protein sequence ID" value="SEF63859.1"/>
    <property type="molecule type" value="Genomic_DNA"/>
</dbReference>
<keyword evidence="3" id="KW-1185">Reference proteome</keyword>
<reference evidence="2 3" key="1">
    <citation type="submission" date="2016-10" db="EMBL/GenBank/DDBJ databases">
        <authorList>
            <person name="de Groot N.N."/>
        </authorList>
    </citation>
    <scope>NUCLEOTIDE SEQUENCE [LARGE SCALE GENOMIC DNA]</scope>
    <source>
        <strain evidence="2 3">CGMCC 4.2023</strain>
    </source>
</reference>
<accession>A0A1H5TM68</accession>
<sequence length="585" mass="61907">MSEQGPGAEGGDPAAGGAQRGPVQGGAPGAQAVRSVPAAEGAQAAEEPRGDGGPPSDWSAVEARMWRAFRTGGVCDLRPRRGGGAGPESPGSPGSGDEPVEGGPRWPAARTVRAQAVAELLLNPPPPERGRVGALRLAGARVSGSLMLAGGTVVPYVQFDDCRFDEELVMPECSAGSMRFVRCLIPRLEAARLQVAGDLHLPQCVIPGGIRLSDANIGSDLLINQLTVRDERARRAVAADGLTVGQDVEAELMDVTGELSLRSARIGGRLSLRGAALRNPRGAFALNAARISVEHTLYLSAAVRPADRAGAGGRGATAGAAARSRDFVCDGALRLDDGRFGNAIVVHRARLTPHDQQQVSLRRVQAQELCFTPQQPPTGRVVLTGARLGGLVDNPRSWPPGRLSLTGLTYDTISARADFPLAERLAWLRAATPEYAPEAYERLAAALRTGGEDADAREVLFAKQRRRRESLPLAGRMWGWLQDVTVGYGYRPGRAAVWMAVLWALGAVYFTLHGTPHPADDGYRPHWSPALYALDLLLPVIDLGQDNAWRMAGAAQWVTSAMTLLGWVLATTAAAGASRLLRRGS</sequence>
<proteinExistence type="predicted"/>
<protein>
    <recommendedName>
        <fullName evidence="4">Oxidoreductase</fullName>
    </recommendedName>
</protein>
<feature type="compositionally biased region" description="Low complexity" evidence="1">
    <location>
        <begin position="29"/>
        <end position="45"/>
    </location>
</feature>
<gene>
    <name evidence="2" type="ORF">SAMN05216223_101581</name>
</gene>
<dbReference type="AlphaFoldDB" id="A0A1H5TM68"/>
<evidence type="ECO:0000313" key="2">
    <source>
        <dbReference type="EMBL" id="SEF63859.1"/>
    </source>
</evidence>
<evidence type="ECO:0008006" key="4">
    <source>
        <dbReference type="Google" id="ProtNLM"/>
    </source>
</evidence>
<evidence type="ECO:0000313" key="3">
    <source>
        <dbReference type="Proteomes" id="UP000236754"/>
    </source>
</evidence>
<evidence type="ECO:0000256" key="1">
    <source>
        <dbReference type="SAM" id="MobiDB-lite"/>
    </source>
</evidence>
<feature type="compositionally biased region" description="Low complexity" evidence="1">
    <location>
        <begin position="87"/>
        <end position="104"/>
    </location>
</feature>
<organism evidence="2 3">
    <name type="scientific">Actinacidiphila yanglinensis</name>
    <dbReference type="NCBI Taxonomy" id="310779"/>
    <lineage>
        <taxon>Bacteria</taxon>
        <taxon>Bacillati</taxon>
        <taxon>Actinomycetota</taxon>
        <taxon>Actinomycetes</taxon>
        <taxon>Kitasatosporales</taxon>
        <taxon>Streptomycetaceae</taxon>
        <taxon>Actinacidiphila</taxon>
    </lineage>
</organism>
<feature type="region of interest" description="Disordered" evidence="1">
    <location>
        <begin position="1"/>
        <end position="59"/>
    </location>
</feature>